<reference evidence="2" key="1">
    <citation type="submission" date="2020-11" db="EMBL/GenBank/DDBJ databases">
        <authorList>
            <person name="Tran Van P."/>
        </authorList>
    </citation>
    <scope>NUCLEOTIDE SEQUENCE</scope>
</reference>
<dbReference type="Proteomes" id="UP000759131">
    <property type="component" value="Unassembled WGS sequence"/>
</dbReference>
<dbReference type="EMBL" id="CAJPIZ010025666">
    <property type="protein sequence ID" value="CAG2118813.1"/>
    <property type="molecule type" value="Genomic_DNA"/>
</dbReference>
<evidence type="ECO:0000313" key="2">
    <source>
        <dbReference type="EMBL" id="CAD7641667.1"/>
    </source>
</evidence>
<evidence type="ECO:0000313" key="3">
    <source>
        <dbReference type="Proteomes" id="UP000759131"/>
    </source>
</evidence>
<name>A0A7R9LH91_9ACAR</name>
<proteinExistence type="predicted"/>
<dbReference type="OrthoDB" id="6483591at2759"/>
<protein>
    <submittedName>
        <fullName evidence="2">Uncharacterized protein</fullName>
    </submittedName>
</protein>
<gene>
    <name evidence="2" type="ORF">OSB1V03_LOCUS18763</name>
</gene>
<dbReference type="AlphaFoldDB" id="A0A7R9LH91"/>
<organism evidence="2">
    <name type="scientific">Medioppia subpectinata</name>
    <dbReference type="NCBI Taxonomy" id="1979941"/>
    <lineage>
        <taxon>Eukaryota</taxon>
        <taxon>Metazoa</taxon>
        <taxon>Ecdysozoa</taxon>
        <taxon>Arthropoda</taxon>
        <taxon>Chelicerata</taxon>
        <taxon>Arachnida</taxon>
        <taxon>Acari</taxon>
        <taxon>Acariformes</taxon>
        <taxon>Sarcoptiformes</taxon>
        <taxon>Oribatida</taxon>
        <taxon>Brachypylina</taxon>
        <taxon>Oppioidea</taxon>
        <taxon>Oppiidae</taxon>
        <taxon>Medioppia</taxon>
    </lineage>
</organism>
<keyword evidence="3" id="KW-1185">Reference proteome</keyword>
<evidence type="ECO:0000256" key="1">
    <source>
        <dbReference type="SAM" id="SignalP"/>
    </source>
</evidence>
<accession>A0A7R9LH91</accession>
<sequence>MTRFCISMVTFKIIMTTANVLISRPNHYYSDHICVYPDYADGWYIRKAKIAPNNNARDVLIDLKMRTLALDGQRDCERSLYLPLQTGYKTDMVWEGPVEYKTHKPKHQHLYNKYR</sequence>
<feature type="chain" id="PRO_5036403509" evidence="1">
    <location>
        <begin position="19"/>
        <end position="115"/>
    </location>
</feature>
<keyword evidence="1" id="KW-0732">Signal</keyword>
<dbReference type="EMBL" id="OC880241">
    <property type="protein sequence ID" value="CAD7641667.1"/>
    <property type="molecule type" value="Genomic_DNA"/>
</dbReference>
<feature type="signal peptide" evidence="1">
    <location>
        <begin position="1"/>
        <end position="18"/>
    </location>
</feature>